<name>A0A0P6VXC3_9BACI</name>
<dbReference type="SUPFAM" id="SSF56300">
    <property type="entry name" value="Metallo-dependent phosphatases"/>
    <property type="match status" value="1"/>
</dbReference>
<dbReference type="Gene3D" id="3.60.21.10">
    <property type="match status" value="1"/>
</dbReference>
<dbReference type="PANTHER" id="PTHR31302:SF32">
    <property type="entry name" value="PHOSPHOESTERASE"/>
    <property type="match status" value="1"/>
</dbReference>
<dbReference type="AlphaFoldDB" id="A0A0P6VXC3"/>
<dbReference type="InterPro" id="IPR051158">
    <property type="entry name" value="Metallophosphoesterase_sf"/>
</dbReference>
<sequence length="254" mass="28739">MLEFCMILLLGGASLLIYMLYEARRNVVKIERVKLPHYPEHMKPISLFFISDIHKREISNEIIEDVKGKTDLVIIGGDLLEKGVPFSRVERNLDKLLTLGSVYFVWGNNDYEVNTSRLKQIFKKKGIVEIVNSSVKVKIHNGVMNLIGVDDASTQRANYQASLEQVRPDEFNLLVSHDPRLVNQVQKKDGIDFMMSGHTHGGQIRLFGWGMYKKGRLETLHETTLLVSNGYGTTAIPLRLGAPAETHLLVMHKG</sequence>
<gene>
    <name evidence="2" type="ORF">AM506_09810</name>
</gene>
<dbReference type="InterPro" id="IPR029052">
    <property type="entry name" value="Metallo-depent_PP-like"/>
</dbReference>
<reference evidence="2 3" key="1">
    <citation type="submission" date="2015-08" db="EMBL/GenBank/DDBJ databases">
        <title>Draft Genome Sequence of Bacillus vietnamensis UCD-SED5.</title>
        <authorList>
            <person name="Lee R.D."/>
            <person name="Jospin G."/>
            <person name="Lang J.M."/>
            <person name="Coil D.A."/>
            <person name="Eisen J.A."/>
        </authorList>
    </citation>
    <scope>NUCLEOTIDE SEQUENCE [LARGE SCALE GENOMIC DNA]</scope>
    <source>
        <strain evidence="2 3">UCD-SED5</strain>
    </source>
</reference>
<feature type="domain" description="Calcineurin-like phosphoesterase" evidence="1">
    <location>
        <begin position="48"/>
        <end position="201"/>
    </location>
</feature>
<dbReference type="PATRIC" id="fig|218284.4.peg.3623"/>
<dbReference type="OrthoDB" id="9780884at2"/>
<dbReference type="GO" id="GO:0009245">
    <property type="term" value="P:lipid A biosynthetic process"/>
    <property type="evidence" value="ECO:0007669"/>
    <property type="project" value="TreeGrafter"/>
</dbReference>
<dbReference type="GO" id="GO:0008758">
    <property type="term" value="F:UDP-2,3-diacylglucosamine hydrolase activity"/>
    <property type="evidence" value="ECO:0007669"/>
    <property type="project" value="TreeGrafter"/>
</dbReference>
<evidence type="ECO:0000259" key="1">
    <source>
        <dbReference type="Pfam" id="PF00149"/>
    </source>
</evidence>
<protein>
    <recommendedName>
        <fullName evidence="1">Calcineurin-like phosphoesterase domain-containing protein</fullName>
    </recommendedName>
</protein>
<comment type="caution">
    <text evidence="2">The sequence shown here is derived from an EMBL/GenBank/DDBJ whole genome shotgun (WGS) entry which is preliminary data.</text>
</comment>
<dbReference type="GO" id="GO:0016020">
    <property type="term" value="C:membrane"/>
    <property type="evidence" value="ECO:0007669"/>
    <property type="project" value="GOC"/>
</dbReference>
<dbReference type="Pfam" id="PF00149">
    <property type="entry name" value="Metallophos"/>
    <property type="match status" value="1"/>
</dbReference>
<dbReference type="PANTHER" id="PTHR31302">
    <property type="entry name" value="TRANSMEMBRANE PROTEIN WITH METALLOPHOSPHOESTERASE DOMAIN-RELATED"/>
    <property type="match status" value="1"/>
</dbReference>
<dbReference type="RefSeq" id="WP_060672317.1">
    <property type="nucleotide sequence ID" value="NZ_LIXZ01000006.1"/>
</dbReference>
<evidence type="ECO:0000313" key="2">
    <source>
        <dbReference type="EMBL" id="KPL59748.1"/>
    </source>
</evidence>
<dbReference type="InterPro" id="IPR004843">
    <property type="entry name" value="Calcineurin-like_PHP"/>
</dbReference>
<proteinExistence type="predicted"/>
<organism evidence="2 3">
    <name type="scientific">Rossellomorea vietnamensis</name>
    <dbReference type="NCBI Taxonomy" id="218284"/>
    <lineage>
        <taxon>Bacteria</taxon>
        <taxon>Bacillati</taxon>
        <taxon>Bacillota</taxon>
        <taxon>Bacilli</taxon>
        <taxon>Bacillales</taxon>
        <taxon>Bacillaceae</taxon>
        <taxon>Rossellomorea</taxon>
    </lineage>
</organism>
<evidence type="ECO:0000313" key="3">
    <source>
        <dbReference type="Proteomes" id="UP000050398"/>
    </source>
</evidence>
<dbReference type="Proteomes" id="UP000050398">
    <property type="component" value="Unassembled WGS sequence"/>
</dbReference>
<dbReference type="EMBL" id="LIXZ01000006">
    <property type="protein sequence ID" value="KPL59748.1"/>
    <property type="molecule type" value="Genomic_DNA"/>
</dbReference>
<accession>A0A0P6VXC3</accession>